<dbReference type="SUPFAM" id="SSF46894">
    <property type="entry name" value="C-terminal effector domain of the bipartite response regulators"/>
    <property type="match status" value="1"/>
</dbReference>
<dbReference type="InterPro" id="IPR036388">
    <property type="entry name" value="WH-like_DNA-bd_sf"/>
</dbReference>
<dbReference type="Proteomes" id="UP000068164">
    <property type="component" value="Unassembled WGS sequence"/>
</dbReference>
<dbReference type="RefSeq" id="WP_025662803.1">
    <property type="nucleotide sequence ID" value="NZ_LNCD01000038.1"/>
</dbReference>
<keyword evidence="3" id="KW-1185">Reference proteome</keyword>
<evidence type="ECO:0000313" key="3">
    <source>
        <dbReference type="Proteomes" id="UP000068164"/>
    </source>
</evidence>
<evidence type="ECO:0000259" key="1">
    <source>
        <dbReference type="PROSITE" id="PS50043"/>
    </source>
</evidence>
<dbReference type="PROSITE" id="PS00622">
    <property type="entry name" value="HTH_LUXR_1"/>
    <property type="match status" value="1"/>
</dbReference>
<dbReference type="CDD" id="cd06170">
    <property type="entry name" value="LuxR_C_like"/>
    <property type="match status" value="1"/>
</dbReference>
<dbReference type="PROSITE" id="PS50043">
    <property type="entry name" value="HTH_LUXR_2"/>
    <property type="match status" value="1"/>
</dbReference>
<dbReference type="InterPro" id="IPR016032">
    <property type="entry name" value="Sig_transdc_resp-reg_C-effctor"/>
</dbReference>
<dbReference type="GO" id="GO:0003677">
    <property type="term" value="F:DNA binding"/>
    <property type="evidence" value="ECO:0007669"/>
    <property type="project" value="InterPro"/>
</dbReference>
<accession>A0A120FP34</accession>
<name>A0A120FP34_9HYPH</name>
<dbReference type="InterPro" id="IPR000792">
    <property type="entry name" value="Tscrpt_reg_LuxR_C"/>
</dbReference>
<protein>
    <submittedName>
        <fullName evidence="2">Helix-turn-helix transcriptional regulator</fullName>
    </submittedName>
</protein>
<dbReference type="GO" id="GO:0006355">
    <property type="term" value="P:regulation of DNA-templated transcription"/>
    <property type="evidence" value="ECO:0007669"/>
    <property type="project" value="InterPro"/>
</dbReference>
<organism evidence="2 3">
    <name type="scientific">Rhizobium altiplani</name>
    <dbReference type="NCBI Taxonomy" id="1864509"/>
    <lineage>
        <taxon>Bacteria</taxon>
        <taxon>Pseudomonadati</taxon>
        <taxon>Pseudomonadota</taxon>
        <taxon>Alphaproteobacteria</taxon>
        <taxon>Hyphomicrobiales</taxon>
        <taxon>Rhizobiaceae</taxon>
        <taxon>Rhizobium/Agrobacterium group</taxon>
        <taxon>Rhizobium</taxon>
    </lineage>
</organism>
<dbReference type="SMART" id="SM00421">
    <property type="entry name" value="HTH_LUXR"/>
    <property type="match status" value="1"/>
</dbReference>
<dbReference type="Pfam" id="PF00196">
    <property type="entry name" value="GerE"/>
    <property type="match status" value="1"/>
</dbReference>
<reference evidence="2 3" key="1">
    <citation type="submission" date="2015-11" db="EMBL/GenBank/DDBJ databases">
        <title>Draft Genome Sequence of the Strain BR 10423 (Rhizobium sp.) isolated from nodules of Mimosa pudica.</title>
        <authorList>
            <person name="Barauna A.C."/>
            <person name="Zilli J.E."/>
            <person name="Simoes-Araujo J.L."/>
            <person name="Reis V.M."/>
            <person name="James E.K."/>
            <person name="Reis F.B.Jr."/>
            <person name="Rouws L.F."/>
            <person name="Passos S.R."/>
            <person name="Gois S.R."/>
        </authorList>
    </citation>
    <scope>NUCLEOTIDE SEQUENCE [LARGE SCALE GENOMIC DNA]</scope>
    <source>
        <strain evidence="2 3">BR10423</strain>
    </source>
</reference>
<dbReference type="EMBL" id="LNCD01000038">
    <property type="protein sequence ID" value="KWV56342.1"/>
    <property type="molecule type" value="Genomic_DNA"/>
</dbReference>
<dbReference type="OrthoDB" id="7846237at2"/>
<evidence type="ECO:0000313" key="2">
    <source>
        <dbReference type="EMBL" id="KWV56342.1"/>
    </source>
</evidence>
<proteinExistence type="predicted"/>
<gene>
    <name evidence="2" type="ORF">AS026_34355</name>
</gene>
<feature type="domain" description="HTH luxR-type" evidence="1">
    <location>
        <begin position="156"/>
        <end position="221"/>
    </location>
</feature>
<comment type="caution">
    <text evidence="2">The sequence shown here is derived from an EMBL/GenBank/DDBJ whole genome shotgun (WGS) entry which is preliminary data.</text>
</comment>
<sequence>MNKDTSFHTVTQKLLDAWLHTTPQLPAAPEDIYRDVLELLTIRMRMTLVVLNGDDPLQWHLKVVRTSTVSSRILNINKLFADQRIGEFKDRGYMETAVIPRYREVIATQKPSMELVKTRVLGVNIGYERLILPQKTTAQHPAWLLAVSNGRFMFNPPQQRARMDATDEAVMQLLTEGATAKEIAADLGISHRTVEHRLERMKERYGAKNTVHLAAMLIATHLDRDIEKS</sequence>
<dbReference type="AlphaFoldDB" id="A0A120FP34"/>
<dbReference type="Gene3D" id="1.10.10.10">
    <property type="entry name" value="Winged helix-like DNA-binding domain superfamily/Winged helix DNA-binding domain"/>
    <property type="match status" value="1"/>
</dbReference>